<dbReference type="PRINTS" id="PR00258">
    <property type="entry name" value="SPERACTRCPTR"/>
</dbReference>
<comment type="caution">
    <text evidence="9">Lacks conserved residue(s) required for the propagation of feature annotation.</text>
</comment>
<gene>
    <name evidence="11" type="ORF">GBAR_LOCUS24483</name>
</gene>
<evidence type="ECO:0000313" key="12">
    <source>
        <dbReference type="Proteomes" id="UP001174909"/>
    </source>
</evidence>
<dbReference type="Gene3D" id="3.10.250.10">
    <property type="entry name" value="SRCR-like domain"/>
    <property type="match status" value="1"/>
</dbReference>
<feature type="disulfide bond" evidence="9">
    <location>
        <begin position="264"/>
        <end position="274"/>
    </location>
</feature>
<dbReference type="InterPro" id="IPR036772">
    <property type="entry name" value="SRCR-like_dom_sf"/>
</dbReference>
<keyword evidence="3" id="KW-0732">Signal</keyword>
<evidence type="ECO:0000259" key="10">
    <source>
        <dbReference type="PROSITE" id="PS50287"/>
    </source>
</evidence>
<evidence type="ECO:0000313" key="11">
    <source>
        <dbReference type="EMBL" id="CAI8044099.1"/>
    </source>
</evidence>
<evidence type="ECO:0000256" key="9">
    <source>
        <dbReference type="PROSITE-ProRule" id="PRU00196"/>
    </source>
</evidence>
<protein>
    <submittedName>
        <fullName evidence="11">HHIP-like protein 1</fullName>
    </submittedName>
</protein>
<keyword evidence="6" id="KW-0472">Membrane</keyword>
<keyword evidence="5" id="KW-1133">Transmembrane helix</keyword>
<comment type="subcellular location">
    <subcellularLocation>
        <location evidence="1">Membrane</location>
        <topology evidence="1">Single-pass membrane protein</topology>
    </subcellularLocation>
</comment>
<dbReference type="SMART" id="SM00202">
    <property type="entry name" value="SR"/>
    <property type="match status" value="1"/>
</dbReference>
<accession>A0AA35T9Z7</accession>
<dbReference type="InterPro" id="IPR003886">
    <property type="entry name" value="NIDO_dom"/>
</dbReference>
<evidence type="ECO:0000256" key="4">
    <source>
        <dbReference type="ARBA" id="ARBA00022737"/>
    </source>
</evidence>
<dbReference type="InterPro" id="IPR001190">
    <property type="entry name" value="SRCR"/>
</dbReference>
<evidence type="ECO:0000256" key="2">
    <source>
        <dbReference type="ARBA" id="ARBA00022692"/>
    </source>
</evidence>
<dbReference type="FunFam" id="3.10.250.10:FF:000016">
    <property type="entry name" value="Scavenger receptor cysteine-rich protein type 12"/>
    <property type="match status" value="1"/>
</dbReference>
<keyword evidence="7 9" id="KW-1015">Disulfide bond</keyword>
<comment type="caution">
    <text evidence="11">The sequence shown here is derived from an EMBL/GenBank/DDBJ whole genome shotgun (WGS) entry which is preliminary data.</text>
</comment>
<dbReference type="Pfam" id="PF00530">
    <property type="entry name" value="SRCR"/>
    <property type="match status" value="1"/>
</dbReference>
<dbReference type="GO" id="GO:0007160">
    <property type="term" value="P:cell-matrix adhesion"/>
    <property type="evidence" value="ECO:0007669"/>
    <property type="project" value="InterPro"/>
</dbReference>
<dbReference type="SUPFAM" id="SSF56487">
    <property type="entry name" value="SRCR-like"/>
    <property type="match status" value="1"/>
</dbReference>
<feature type="domain" description="SRCR" evidence="10">
    <location>
        <begin position="184"/>
        <end position="295"/>
    </location>
</feature>
<evidence type="ECO:0000256" key="8">
    <source>
        <dbReference type="ARBA" id="ARBA00023180"/>
    </source>
</evidence>
<keyword evidence="12" id="KW-1185">Reference proteome</keyword>
<dbReference type="Pfam" id="PF06119">
    <property type="entry name" value="NIDO"/>
    <property type="match status" value="1"/>
</dbReference>
<evidence type="ECO:0000256" key="7">
    <source>
        <dbReference type="ARBA" id="ARBA00023157"/>
    </source>
</evidence>
<dbReference type="PANTHER" id="PTHR48071">
    <property type="entry name" value="SRCR DOMAIN-CONTAINING PROTEIN"/>
    <property type="match status" value="1"/>
</dbReference>
<reference evidence="11" key="1">
    <citation type="submission" date="2023-03" db="EMBL/GenBank/DDBJ databases">
        <authorList>
            <person name="Steffen K."/>
            <person name="Cardenas P."/>
        </authorList>
    </citation>
    <scope>NUCLEOTIDE SEQUENCE</scope>
</reference>
<dbReference type="EMBL" id="CASHTH010003373">
    <property type="protein sequence ID" value="CAI8044099.1"/>
    <property type="molecule type" value="Genomic_DNA"/>
</dbReference>
<evidence type="ECO:0000256" key="6">
    <source>
        <dbReference type="ARBA" id="ARBA00023136"/>
    </source>
</evidence>
<keyword evidence="2" id="KW-0812">Transmembrane</keyword>
<dbReference type="PANTHER" id="PTHR48071:SF28">
    <property type="entry name" value="SRCR DOMAIN-CONTAINING PROTEIN"/>
    <property type="match status" value="1"/>
</dbReference>
<name>A0AA35T9Z7_GEOBA</name>
<evidence type="ECO:0000256" key="1">
    <source>
        <dbReference type="ARBA" id="ARBA00004167"/>
    </source>
</evidence>
<dbReference type="SMART" id="SM00539">
    <property type="entry name" value="NIDO"/>
    <property type="match status" value="1"/>
</dbReference>
<evidence type="ECO:0000256" key="5">
    <source>
        <dbReference type="ARBA" id="ARBA00022989"/>
    </source>
</evidence>
<dbReference type="Proteomes" id="UP001174909">
    <property type="component" value="Unassembled WGS sequence"/>
</dbReference>
<keyword evidence="4" id="KW-0677">Repeat</keyword>
<dbReference type="PROSITE" id="PS50287">
    <property type="entry name" value="SRCR_2"/>
    <property type="match status" value="1"/>
</dbReference>
<proteinExistence type="predicted"/>
<dbReference type="AlphaFoldDB" id="A0AA35T9Z7"/>
<sequence length="314" mass="35688">MNPLGVSFVCENGLVSFEDSNNSCDYPTDLKNSTACLIVGFFGEDVQLNPNCTESPYAYYDERSTYDENGCFNMSNETVMAYLHIEPTHIFVSTWHRIQNGIGTVQIVIATQERKECKNETYALLIYNNTNLSEEDKEQIGFTADGGRYYSLSNITGDSNIGVPGVYAFRIDKPYYIDEPGKGIHFFNGSENDTQGLIEVCHQGEWRSVCDDYWTDHDAKVACEQLGFSKSNFSAKATKRGEFEREFYKNTDKSELYWFDDVQCAGNETSLFKCKHKEMGTHNCGRKERAGVKCIETEIRFVEGSDEILKCGWK</sequence>
<keyword evidence="8" id="KW-0325">Glycoprotein</keyword>
<evidence type="ECO:0000256" key="3">
    <source>
        <dbReference type="ARBA" id="ARBA00022729"/>
    </source>
</evidence>
<organism evidence="11 12">
    <name type="scientific">Geodia barretti</name>
    <name type="common">Barrett's horny sponge</name>
    <dbReference type="NCBI Taxonomy" id="519541"/>
    <lineage>
        <taxon>Eukaryota</taxon>
        <taxon>Metazoa</taxon>
        <taxon>Porifera</taxon>
        <taxon>Demospongiae</taxon>
        <taxon>Heteroscleromorpha</taxon>
        <taxon>Tetractinellida</taxon>
        <taxon>Astrophorina</taxon>
        <taxon>Geodiidae</taxon>
        <taxon>Geodia</taxon>
    </lineage>
</organism>
<dbReference type="GO" id="GO:0016020">
    <property type="term" value="C:membrane"/>
    <property type="evidence" value="ECO:0007669"/>
    <property type="project" value="UniProtKB-SubCell"/>
</dbReference>